<dbReference type="Pfam" id="PF13730">
    <property type="entry name" value="HTH_36"/>
    <property type="match status" value="1"/>
</dbReference>
<dbReference type="InterPro" id="IPR036388">
    <property type="entry name" value="WH-like_DNA-bd_sf"/>
</dbReference>
<reference evidence="1 2" key="1">
    <citation type="submission" date="2018-11" db="EMBL/GenBank/DDBJ databases">
        <title>Neisseria weixii sp. nov. isolated from the rectal contents of plateau pika (Ochotona cruzoniae).</title>
        <authorList>
            <person name="Zhang G."/>
        </authorList>
    </citation>
    <scope>NUCLEOTIDE SEQUENCE [LARGE SCALE GENOMIC DNA]</scope>
    <source>
        <strain evidence="1 2">10009</strain>
    </source>
</reference>
<comment type="caution">
    <text evidence="1">The sequence shown here is derived from an EMBL/GenBank/DDBJ whole genome shotgun (WGS) entry which is preliminary data.</text>
</comment>
<dbReference type="RefSeq" id="WP_123804592.1">
    <property type="nucleotide sequence ID" value="NZ_RPFL01000007.1"/>
</dbReference>
<dbReference type="EMBL" id="RPFL01000007">
    <property type="protein sequence ID" value="RPD89381.1"/>
    <property type="molecule type" value="Genomic_DNA"/>
</dbReference>
<organism evidence="1 2">
    <name type="scientific">Neisseria weixii</name>
    <dbReference type="NCBI Taxonomy" id="1853276"/>
    <lineage>
        <taxon>Bacteria</taxon>
        <taxon>Pseudomonadati</taxon>
        <taxon>Pseudomonadota</taxon>
        <taxon>Betaproteobacteria</taxon>
        <taxon>Neisseriales</taxon>
        <taxon>Neisseriaceae</taxon>
        <taxon>Neisseria</taxon>
    </lineage>
</organism>
<dbReference type="OrthoDB" id="5526813at2"/>
<name>A0A3N4N018_9NEIS</name>
<dbReference type="AlphaFoldDB" id="A0A3N4N018"/>
<keyword evidence="2" id="KW-1185">Reference proteome</keyword>
<dbReference type="Proteomes" id="UP000272412">
    <property type="component" value="Unassembled WGS sequence"/>
</dbReference>
<gene>
    <name evidence="1" type="ORF">EGK74_03955</name>
</gene>
<evidence type="ECO:0000313" key="1">
    <source>
        <dbReference type="EMBL" id="RPD89381.1"/>
    </source>
</evidence>
<evidence type="ECO:0000313" key="2">
    <source>
        <dbReference type="Proteomes" id="UP000272412"/>
    </source>
</evidence>
<proteinExistence type="predicted"/>
<dbReference type="Gene3D" id="1.10.10.10">
    <property type="entry name" value="Winged helix-like DNA-binding domain superfamily/Winged helix DNA-binding domain"/>
    <property type="match status" value="1"/>
</dbReference>
<sequence length="265" mass="29477">MSMMLMAKAMDLKVGNSLRKLVLLKLANQANDKGECWPSYKSIADGAECSKRAVEEHIKWLKENGFLWVEERQAANGRTMTNIYHLTLEQKGESAALMGESAAPYEGESAAPKPVNNQSYNQSMNQYSNAHAEACAAEPAAMPSEKTAAKRKTKNRQAEDLALLAEYGVSGQTAEDYLTIRKAKRLPLTKTALSQIQTEADKAGLTVEQAVLYTIGNGWAGFRAEWLQNRMQHGKHGKHGKPLENHFSEDRFRHADYGDEVTQNF</sequence>
<accession>A0A3N4N018</accession>
<protein>
    <submittedName>
        <fullName evidence="1">Helix-turn-helix domain-containing protein</fullName>
    </submittedName>
</protein>